<protein>
    <submittedName>
        <fullName evidence="1">Uncharacterized protein</fullName>
    </submittedName>
</protein>
<reference evidence="1 3" key="1">
    <citation type="submission" date="2018-04" db="EMBL/GenBank/DDBJ databases">
        <authorList>
            <person name="Van Tyne D."/>
        </authorList>
    </citation>
    <scope>NUCLEOTIDE SEQUENCE [LARGE SCALE GENOMIC DNA]</scope>
    <source>
        <strain evidence="1 3">B2535</strain>
    </source>
</reference>
<dbReference type="Proteomes" id="UP000254396">
    <property type="component" value="Unassembled WGS sequence"/>
</dbReference>
<gene>
    <name evidence="1" type="ORF">DAI13_14380</name>
    <name evidence="2" type="ORF">NCTC13379_01334</name>
</gene>
<evidence type="ECO:0000313" key="4">
    <source>
        <dbReference type="Proteomes" id="UP000254396"/>
    </source>
</evidence>
<comment type="caution">
    <text evidence="1">The sequence shown here is derived from an EMBL/GenBank/DDBJ whole genome shotgun (WGS) entry which is preliminary data.</text>
</comment>
<dbReference type="EMBL" id="UGIX01000001">
    <property type="protein sequence ID" value="STP64832.1"/>
    <property type="molecule type" value="Genomic_DNA"/>
</dbReference>
<dbReference type="Proteomes" id="UP000244140">
    <property type="component" value="Unassembled WGS sequence"/>
</dbReference>
<dbReference type="RefSeq" id="WP_002399121.1">
    <property type="nucleotide sequence ID" value="NZ_BLPO01000010.1"/>
</dbReference>
<evidence type="ECO:0000313" key="2">
    <source>
        <dbReference type="EMBL" id="STP64832.1"/>
    </source>
</evidence>
<evidence type="ECO:0000313" key="1">
    <source>
        <dbReference type="EMBL" id="PTN78882.1"/>
    </source>
</evidence>
<dbReference type="EMBL" id="PZZH01000001">
    <property type="protein sequence ID" value="PTN78882.1"/>
    <property type="molecule type" value="Genomic_DNA"/>
</dbReference>
<sequence>MSSLSEKMEHKQVRYRAFLERRFYSYRGWQSFNYYRDLYLKLFDETSNGLIQFLLLDDSFFESEQAVLKLLDSFLDQLVRAYDLKFHEDFEKKVYFEEYPLGISEVN</sequence>
<accession>A0A1Q1FW74</accession>
<evidence type="ECO:0000313" key="3">
    <source>
        <dbReference type="Proteomes" id="UP000244140"/>
    </source>
</evidence>
<reference evidence="2 4" key="2">
    <citation type="submission" date="2018-06" db="EMBL/GenBank/DDBJ databases">
        <authorList>
            <consortium name="Pathogen Informatics"/>
            <person name="Doyle S."/>
        </authorList>
    </citation>
    <scope>NUCLEOTIDE SEQUENCE [LARGE SCALE GENOMIC DNA]</scope>
    <source>
        <strain evidence="2 4">NCTC13379</strain>
    </source>
</reference>
<proteinExistence type="predicted"/>
<organism evidence="1 3">
    <name type="scientific">Enterococcus faecalis</name>
    <name type="common">Streptococcus faecalis</name>
    <dbReference type="NCBI Taxonomy" id="1351"/>
    <lineage>
        <taxon>Bacteria</taxon>
        <taxon>Bacillati</taxon>
        <taxon>Bacillota</taxon>
        <taxon>Bacilli</taxon>
        <taxon>Lactobacillales</taxon>
        <taxon>Enterococcaceae</taxon>
        <taxon>Enterococcus</taxon>
    </lineage>
</organism>
<dbReference type="AlphaFoldDB" id="A0A1Q1FW74"/>
<name>A0A1Q1FW74_ENTFL</name>